<dbReference type="AlphaFoldDB" id="A0A1A8FY73"/>
<evidence type="ECO:0000313" key="11">
    <source>
        <dbReference type="EMBL" id="SBQ63726.1"/>
    </source>
</evidence>
<dbReference type="EMBL" id="HAEB01017199">
    <property type="protein sequence ID" value="SBQ63726.1"/>
    <property type="molecule type" value="Transcribed_RNA"/>
</dbReference>
<keyword evidence="7" id="KW-0966">Cell projection</keyword>
<accession>A0A1A8FY73</accession>
<keyword evidence="5 9" id="KW-0175">Coiled coil</keyword>
<evidence type="ECO:0000256" key="4">
    <source>
        <dbReference type="ARBA" id="ARBA00023018"/>
    </source>
</evidence>
<feature type="compositionally biased region" description="Acidic residues" evidence="10">
    <location>
        <begin position="556"/>
        <end position="565"/>
    </location>
</feature>
<feature type="coiled-coil region" evidence="9">
    <location>
        <begin position="21"/>
        <end position="251"/>
    </location>
</feature>
<evidence type="ECO:0000256" key="8">
    <source>
        <dbReference type="ARBA" id="ARBA00034106"/>
    </source>
</evidence>
<reference evidence="11" key="1">
    <citation type="submission" date="2016-05" db="EMBL/GenBank/DDBJ databases">
        <authorList>
            <person name="Lavstsen T."/>
            <person name="Jespersen J.S."/>
        </authorList>
    </citation>
    <scope>NUCLEOTIDE SEQUENCE</scope>
    <source>
        <tissue evidence="11">Brain</tissue>
    </source>
</reference>
<evidence type="ECO:0000256" key="3">
    <source>
        <dbReference type="ARBA" id="ARBA00022553"/>
    </source>
</evidence>
<comment type="subcellular location">
    <subcellularLocation>
        <location evidence="1">Cytoplasm</location>
        <location evidence="1">Cytoskeleton</location>
    </subcellularLocation>
    <subcellularLocation>
        <location evidence="8">Presynapse</location>
    </subcellularLocation>
</comment>
<dbReference type="GO" id="GO:0098882">
    <property type="term" value="F:structural constituent of presynaptic active zone"/>
    <property type="evidence" value="ECO:0007669"/>
    <property type="project" value="TreeGrafter"/>
</dbReference>
<evidence type="ECO:0000256" key="1">
    <source>
        <dbReference type="ARBA" id="ARBA00004245"/>
    </source>
</evidence>
<keyword evidence="6" id="KW-0206">Cytoskeleton</keyword>
<evidence type="ECO:0000256" key="7">
    <source>
        <dbReference type="ARBA" id="ARBA00023273"/>
    </source>
</evidence>
<gene>
    <name evidence="11" type="primary">Nfu_g_1_001472</name>
</gene>
<evidence type="ECO:0008006" key="12">
    <source>
        <dbReference type="Google" id="ProtNLM"/>
    </source>
</evidence>
<keyword evidence="4" id="KW-0770">Synapse</keyword>
<dbReference type="GO" id="GO:0007274">
    <property type="term" value="P:neuromuscular synaptic transmission"/>
    <property type="evidence" value="ECO:0007669"/>
    <property type="project" value="TreeGrafter"/>
</dbReference>
<dbReference type="GO" id="GO:0048788">
    <property type="term" value="C:cytoskeleton of presynaptic active zone"/>
    <property type="evidence" value="ECO:0007669"/>
    <property type="project" value="TreeGrafter"/>
</dbReference>
<evidence type="ECO:0000256" key="6">
    <source>
        <dbReference type="ARBA" id="ARBA00023212"/>
    </source>
</evidence>
<evidence type="ECO:0000256" key="9">
    <source>
        <dbReference type="SAM" id="Coils"/>
    </source>
</evidence>
<name>A0A1A8FY73_9TELE</name>
<reference evidence="11" key="2">
    <citation type="submission" date="2016-06" db="EMBL/GenBank/DDBJ databases">
        <title>The genome of a short-lived fish provides insights into sex chromosome evolution and the genetic control of aging.</title>
        <authorList>
            <person name="Reichwald K."/>
            <person name="Felder M."/>
            <person name="Petzold A."/>
            <person name="Koch P."/>
            <person name="Groth M."/>
            <person name="Platzer M."/>
        </authorList>
    </citation>
    <scope>NUCLEOTIDE SEQUENCE</scope>
    <source>
        <tissue evidence="11">Brain</tissue>
    </source>
</reference>
<feature type="coiled-coil region" evidence="9">
    <location>
        <begin position="315"/>
        <end position="370"/>
    </location>
</feature>
<dbReference type="PANTHER" id="PTHR18861:SF3">
    <property type="entry name" value="ERC PROTEIN 2"/>
    <property type="match status" value="1"/>
</dbReference>
<feature type="compositionally biased region" description="Polar residues" evidence="10">
    <location>
        <begin position="269"/>
        <end position="286"/>
    </location>
</feature>
<keyword evidence="2" id="KW-0963">Cytoplasm</keyword>
<evidence type="ECO:0000256" key="5">
    <source>
        <dbReference type="ARBA" id="ARBA00023054"/>
    </source>
</evidence>
<evidence type="ECO:0000256" key="10">
    <source>
        <dbReference type="SAM" id="MobiDB-lite"/>
    </source>
</evidence>
<feature type="region of interest" description="Disordered" evidence="10">
    <location>
        <begin position="258"/>
        <end position="309"/>
    </location>
</feature>
<feature type="region of interest" description="Disordered" evidence="10">
    <location>
        <begin position="544"/>
        <end position="565"/>
    </location>
</feature>
<proteinExistence type="predicted"/>
<sequence>MKNTAPPFCFDPDVIWQDTKISSLERNIRDLEDEVQMLKTNGLLHPDDRQEELKQVEVYKSHSKFMKTKIEQLKQELNKKESEMLALQTKLDALTNQNSDSKQHVEVLKESLTAKDQRANTLQTEVDALRVRLEEKEQILTKKTKQMQDLSDEKSTLTGEIRDMKDMLDVKERKVNVLQKKIENLLEQLKDKDKQLAGLRERVQGLQTDSSNTDTALATLEEALSEKERVIENLREQREREDRLRLDELEQIRKENQELKNKLAPMQPQKMSQSQITNPTSTQNQKPDGEVLTKLDGLPTISPTTQKTEEAVRMCPDIAERLRLLEQEVARYRDESWKSQAEVERLKGALNDTEIDKSCKEKKMTDLERQIKSPNIQKHLVQSEIRKDAVPDGHPHSLSQLEELMGALEKTRQELDATKVRLSSTQKCLHERDGHLNHLQQERRKQLEEILEMKQQALLAAISEKDANIALLELSSSKRKKAQEEVLALKREKDRLMHQLKQQTQSRMKLIADNYEEDHIHPQHHPHHLHHMHQTNVYHRSLPRVVPHSNHRPPMDQDDEEGIWA</sequence>
<evidence type="ECO:0000256" key="2">
    <source>
        <dbReference type="ARBA" id="ARBA00022490"/>
    </source>
</evidence>
<dbReference type="GO" id="GO:0048167">
    <property type="term" value="P:regulation of synaptic plasticity"/>
    <property type="evidence" value="ECO:0007669"/>
    <property type="project" value="TreeGrafter"/>
</dbReference>
<dbReference type="GO" id="GO:0030424">
    <property type="term" value="C:axon"/>
    <property type="evidence" value="ECO:0007669"/>
    <property type="project" value="UniProtKB-SubCell"/>
</dbReference>
<protein>
    <recommendedName>
        <fullName evidence="12">ELKS/RAB6-interacting/CAST family member 2</fullName>
    </recommendedName>
</protein>
<dbReference type="Gene3D" id="1.10.287.1490">
    <property type="match status" value="1"/>
</dbReference>
<keyword evidence="3" id="KW-0597">Phosphoprotein</keyword>
<feature type="coiled-coil region" evidence="9">
    <location>
        <begin position="398"/>
        <end position="506"/>
    </location>
</feature>
<dbReference type="Pfam" id="PF10174">
    <property type="entry name" value="Cast"/>
    <property type="match status" value="1"/>
</dbReference>
<dbReference type="InterPro" id="IPR019323">
    <property type="entry name" value="ELKS/CAST"/>
</dbReference>
<dbReference type="PANTHER" id="PTHR18861">
    <property type="entry name" value="ELKS/RAB6-INTERACTING/CAST PROTEIN"/>
    <property type="match status" value="1"/>
</dbReference>
<organism evidence="11">
    <name type="scientific">Nothobranchius korthausae</name>
    <dbReference type="NCBI Taxonomy" id="1143690"/>
    <lineage>
        <taxon>Eukaryota</taxon>
        <taxon>Metazoa</taxon>
        <taxon>Chordata</taxon>
        <taxon>Craniata</taxon>
        <taxon>Vertebrata</taxon>
        <taxon>Euteleostomi</taxon>
        <taxon>Actinopterygii</taxon>
        <taxon>Neopterygii</taxon>
        <taxon>Teleostei</taxon>
        <taxon>Neoteleostei</taxon>
        <taxon>Acanthomorphata</taxon>
        <taxon>Ovalentaria</taxon>
        <taxon>Atherinomorphae</taxon>
        <taxon>Cyprinodontiformes</taxon>
        <taxon>Nothobranchiidae</taxon>
        <taxon>Nothobranchius</taxon>
    </lineage>
</organism>
<dbReference type="SUPFAM" id="SSF57997">
    <property type="entry name" value="Tropomyosin"/>
    <property type="match status" value="1"/>
</dbReference>